<dbReference type="GeneID" id="77007970"/>
<sequence>MYLVDDEYSEQAAFLSAGTFITNQPWIHQERVIDSYEIICPIDSTLHIESNRVPYAIESGEILLIPPHTFHRGLKVCEGRLKFHWLHFSGNHLSPRTEAEVIRKINEKDPDEMIILPIYTNKIDSRRFHVMFNQLLDLYQEKKPRSYLNAYLSCLLYELTAEIKSYLIQKASNGNRLQPIQDWIRIHAFEDITLEQIADHFKYNKNYLSRIYKENTGIGISEQIIKFRLKHAKELLTETDLSIVEIASEVGYEDAKYFMRLFKKYVNVTPTEYRKTFYCKHYNKK</sequence>
<dbReference type="InterPro" id="IPR018062">
    <property type="entry name" value="HTH_AraC-typ_CS"/>
</dbReference>
<evidence type="ECO:0000259" key="4">
    <source>
        <dbReference type="PROSITE" id="PS01124"/>
    </source>
</evidence>
<dbReference type="RefSeq" id="WP_036623946.1">
    <property type="nucleotide sequence ID" value="NZ_BGML01000008.1"/>
</dbReference>
<reference evidence="6 8" key="2">
    <citation type="submission" date="2019-11" db="EMBL/GenBank/DDBJ databases">
        <title>Draft genome sequences of five Paenibacillus species of dairy origin.</title>
        <authorList>
            <person name="Olajide A.M."/>
            <person name="Chen S."/>
            <person name="Lapointe G."/>
        </authorList>
    </citation>
    <scope>NUCLEOTIDE SEQUENCE [LARGE SCALE GENOMIC DNA]</scope>
    <source>
        <strain evidence="6 8">3CT49</strain>
    </source>
</reference>
<evidence type="ECO:0000313" key="6">
    <source>
        <dbReference type="EMBL" id="MUG26638.1"/>
    </source>
</evidence>
<evidence type="ECO:0000313" key="8">
    <source>
        <dbReference type="Proteomes" id="UP000442469"/>
    </source>
</evidence>
<dbReference type="GO" id="GO:0003700">
    <property type="term" value="F:DNA-binding transcription factor activity"/>
    <property type="evidence" value="ECO:0007669"/>
    <property type="project" value="InterPro"/>
</dbReference>
<protein>
    <submittedName>
        <fullName evidence="6">AraC family transcriptional regulator</fullName>
    </submittedName>
    <submittedName>
        <fullName evidence="5">Helix-turn-helix domain protein</fullName>
    </submittedName>
</protein>
<dbReference type="InterPro" id="IPR018060">
    <property type="entry name" value="HTH_AraC"/>
</dbReference>
<dbReference type="PROSITE" id="PS00041">
    <property type="entry name" value="HTH_ARAC_FAMILY_1"/>
    <property type="match status" value="1"/>
</dbReference>
<dbReference type="STRING" id="44252.DJ90_5014"/>
<dbReference type="InterPro" id="IPR009057">
    <property type="entry name" value="Homeodomain-like_sf"/>
</dbReference>
<evidence type="ECO:0000256" key="2">
    <source>
        <dbReference type="ARBA" id="ARBA00023125"/>
    </source>
</evidence>
<dbReference type="Proteomes" id="UP000029278">
    <property type="component" value="Unassembled WGS sequence"/>
</dbReference>
<name>A0A090ZWK2_PAEMA</name>
<dbReference type="Gene3D" id="1.10.10.60">
    <property type="entry name" value="Homeodomain-like"/>
    <property type="match status" value="2"/>
</dbReference>
<evidence type="ECO:0000256" key="3">
    <source>
        <dbReference type="ARBA" id="ARBA00023163"/>
    </source>
</evidence>
<dbReference type="HOGENOM" id="CLU_000445_88_6_9"/>
<proteinExistence type="predicted"/>
<dbReference type="AlphaFoldDB" id="A0A090ZWK2"/>
<keyword evidence="3" id="KW-0804">Transcription</keyword>
<dbReference type="PROSITE" id="PS01124">
    <property type="entry name" value="HTH_ARAC_FAMILY_2"/>
    <property type="match status" value="1"/>
</dbReference>
<evidence type="ECO:0000256" key="1">
    <source>
        <dbReference type="ARBA" id="ARBA00023015"/>
    </source>
</evidence>
<dbReference type="GO" id="GO:0043565">
    <property type="term" value="F:sequence-specific DNA binding"/>
    <property type="evidence" value="ECO:0007669"/>
    <property type="project" value="InterPro"/>
</dbReference>
<dbReference type="PANTHER" id="PTHR43280:SF28">
    <property type="entry name" value="HTH-TYPE TRANSCRIPTIONAL ACTIVATOR RHAS"/>
    <property type="match status" value="1"/>
</dbReference>
<dbReference type="SMART" id="SM00342">
    <property type="entry name" value="HTH_ARAC"/>
    <property type="match status" value="1"/>
</dbReference>
<comment type="caution">
    <text evidence="5">The sequence shown here is derived from an EMBL/GenBank/DDBJ whole genome shotgun (WGS) entry which is preliminary data.</text>
</comment>
<feature type="domain" description="HTH araC/xylS-type" evidence="4">
    <location>
        <begin position="178"/>
        <end position="276"/>
    </location>
</feature>
<dbReference type="PRINTS" id="PR00032">
    <property type="entry name" value="HTHARAC"/>
</dbReference>
<reference evidence="5 7" key="1">
    <citation type="submission" date="2014-04" db="EMBL/GenBank/DDBJ databases">
        <authorList>
            <person name="Bishop-Lilly K.A."/>
            <person name="Broomall S.M."/>
            <person name="Chain P.S."/>
            <person name="Chertkov O."/>
            <person name="Coyne S.R."/>
            <person name="Daligault H.E."/>
            <person name="Davenport K.W."/>
            <person name="Erkkila T."/>
            <person name="Frey K.G."/>
            <person name="Gibbons H.S."/>
            <person name="Gu W."/>
            <person name="Jaissle J."/>
            <person name="Johnson S.L."/>
            <person name="Koroleva G.I."/>
            <person name="Ladner J.T."/>
            <person name="Lo C.-C."/>
            <person name="Minogue T.D."/>
            <person name="Munk C."/>
            <person name="Palacios G.F."/>
            <person name="Redden C.L."/>
            <person name="Rosenzweig C.N."/>
            <person name="Scholz M.B."/>
            <person name="Teshima H."/>
            <person name="Xu Y."/>
        </authorList>
    </citation>
    <scope>NUCLEOTIDE SEQUENCE [LARGE SCALE GENOMIC DNA]</scope>
    <source>
        <strain evidence="5 7">8244</strain>
    </source>
</reference>
<organism evidence="5 7">
    <name type="scientific">Paenibacillus macerans</name>
    <name type="common">Bacillus macerans</name>
    <dbReference type="NCBI Taxonomy" id="44252"/>
    <lineage>
        <taxon>Bacteria</taxon>
        <taxon>Bacillati</taxon>
        <taxon>Bacillota</taxon>
        <taxon>Bacilli</taxon>
        <taxon>Bacillales</taxon>
        <taxon>Paenibacillaceae</taxon>
        <taxon>Paenibacillus</taxon>
    </lineage>
</organism>
<gene>
    <name evidence="5" type="ORF">DJ90_5014</name>
    <name evidence="6" type="ORF">GNQ08_30440</name>
</gene>
<dbReference type="InterPro" id="IPR020449">
    <property type="entry name" value="Tscrpt_reg_AraC-type_HTH"/>
</dbReference>
<accession>A0A090ZWK2</accession>
<dbReference type="SUPFAM" id="SSF46689">
    <property type="entry name" value="Homeodomain-like"/>
    <property type="match status" value="2"/>
</dbReference>
<evidence type="ECO:0000313" key="7">
    <source>
        <dbReference type="Proteomes" id="UP000029278"/>
    </source>
</evidence>
<keyword evidence="2" id="KW-0238">DNA-binding</keyword>
<dbReference type="Pfam" id="PF12833">
    <property type="entry name" value="HTH_18"/>
    <property type="match status" value="1"/>
</dbReference>
<dbReference type="Proteomes" id="UP000442469">
    <property type="component" value="Unassembled WGS sequence"/>
</dbReference>
<dbReference type="PANTHER" id="PTHR43280">
    <property type="entry name" value="ARAC-FAMILY TRANSCRIPTIONAL REGULATOR"/>
    <property type="match status" value="1"/>
</dbReference>
<keyword evidence="1" id="KW-0805">Transcription regulation</keyword>
<keyword evidence="7" id="KW-1185">Reference proteome</keyword>
<dbReference type="InterPro" id="IPR037923">
    <property type="entry name" value="HTH-like"/>
</dbReference>
<evidence type="ECO:0000313" key="5">
    <source>
        <dbReference type="EMBL" id="KFN08511.1"/>
    </source>
</evidence>
<dbReference type="EMBL" id="WNZZ01000050">
    <property type="protein sequence ID" value="MUG26638.1"/>
    <property type="molecule type" value="Genomic_DNA"/>
</dbReference>
<dbReference type="PATRIC" id="fig|44252.3.peg.3016"/>
<dbReference type="SUPFAM" id="SSF51215">
    <property type="entry name" value="Regulatory protein AraC"/>
    <property type="match status" value="1"/>
</dbReference>
<dbReference type="EMBL" id="JMQA01000028">
    <property type="protein sequence ID" value="KFN08511.1"/>
    <property type="molecule type" value="Genomic_DNA"/>
</dbReference>
<dbReference type="OrthoDB" id="192171at2"/>